<dbReference type="InterPro" id="IPR001613">
    <property type="entry name" value="Flavin_amine_oxidase"/>
</dbReference>
<comment type="catalytic activity">
    <reaction evidence="8">
        <text>L-tryptophan + O2 = indole-3-acetamide + CO2 + H2O</text>
        <dbReference type="Rhea" id="RHEA:16165"/>
        <dbReference type="ChEBI" id="CHEBI:15377"/>
        <dbReference type="ChEBI" id="CHEBI:15379"/>
        <dbReference type="ChEBI" id="CHEBI:16031"/>
        <dbReference type="ChEBI" id="CHEBI:16526"/>
        <dbReference type="ChEBI" id="CHEBI:57912"/>
        <dbReference type="EC" id="1.13.12.3"/>
    </reaction>
</comment>
<comment type="cofactor">
    <cofactor evidence="1">
        <name>FAD</name>
        <dbReference type="ChEBI" id="CHEBI:57692"/>
    </cofactor>
</comment>
<sequence>MAGILWLAYAARLFFVSGNFPHVFGVRGMLSGWLRACALIVIGLVSVSTFANEKQRTAIVVGGGLAGLTAAYELQNKGWQVTLLEARPVIGGRSGLATSEWIGNAKAQPVLNRYLDSFKIQSVPAPEFVRTPSYLIDGVHFTQADLALKQPATAEAIKRYEETLDNLARSIEDPENPAANSTLFALDQINVANWLDRLNLPATARQLINQQIRTRYDEPSRLSLLYFAQQSRVYRGVDERDQRAARLPGGSAVLAQAFVKQLKTIKTSSAVSAIVQDKDSVTVKVGSVGYSADYVVLAVPLRSLGNIQMTPALDARHLGALKGTNYGWRDQIMLKFKTPVWDSKARMSGEVFSNTGLGMLWIEPALKGGANVVINLSGDNARIMQAFGDKQLVDQVLIRLHTFYPQARGAYTGYEIRRYSVDPSTGGSYLAFGPGQISKYWRLWEKPVQRVAFAGEHTDVLYPGTLEGALRSGQRAASQVQDLAAGKSFEPVKVVPPVAPAPAPAVKKSEGGFFSNLFGFGDSSDKPAEKPAEKPVEKAPEPAPAPAPVPAPVAPVVAPAVEPAKTPAKTEPAKKAAAKAEPAKKAPAKETVKKEPVKKEAAKKETAKEKAPAKPAAAPKTPVKTEAAPADVKN</sequence>
<dbReference type="EMBL" id="RBRY01000066">
    <property type="protein sequence ID" value="RMR58471.1"/>
    <property type="molecule type" value="Genomic_DNA"/>
</dbReference>
<evidence type="ECO:0000259" key="12">
    <source>
        <dbReference type="Pfam" id="PF01593"/>
    </source>
</evidence>
<evidence type="ECO:0000313" key="13">
    <source>
        <dbReference type="EMBL" id="RMR58471.1"/>
    </source>
</evidence>
<comment type="caution">
    <text evidence="13">The sequence shown here is derived from an EMBL/GenBank/DDBJ whole genome shotgun (WGS) entry which is preliminary data.</text>
</comment>
<feature type="region of interest" description="Disordered" evidence="10">
    <location>
        <begin position="518"/>
        <end position="634"/>
    </location>
</feature>
<evidence type="ECO:0000313" key="14">
    <source>
        <dbReference type="Proteomes" id="UP000278332"/>
    </source>
</evidence>
<keyword evidence="7" id="KW-0073">Auxin biosynthesis</keyword>
<evidence type="ECO:0000256" key="7">
    <source>
        <dbReference type="ARBA" id="ARBA00023070"/>
    </source>
</evidence>
<proteinExistence type="inferred from homology"/>
<dbReference type="Proteomes" id="UP000278332">
    <property type="component" value="Unassembled WGS sequence"/>
</dbReference>
<comment type="similarity">
    <text evidence="3">Belongs to the tryptophan 2-monooxygenase family.</text>
</comment>
<feature type="compositionally biased region" description="Pro residues" evidence="10">
    <location>
        <begin position="541"/>
        <end position="553"/>
    </location>
</feature>
<comment type="pathway">
    <text evidence="2">Plant hormone metabolism; auxin biosynthesis.</text>
</comment>
<evidence type="ECO:0000256" key="5">
    <source>
        <dbReference type="ARBA" id="ARBA00017871"/>
    </source>
</evidence>
<dbReference type="EC" id="1.13.12.3" evidence="4"/>
<keyword evidence="11" id="KW-0472">Membrane</keyword>
<evidence type="ECO:0000256" key="3">
    <source>
        <dbReference type="ARBA" id="ARBA00005833"/>
    </source>
</evidence>
<evidence type="ECO:0000256" key="2">
    <source>
        <dbReference type="ARBA" id="ARBA00004814"/>
    </source>
</evidence>
<dbReference type="AlphaFoldDB" id="A0A3M4W325"/>
<organism evidence="13 14">
    <name type="scientific">Pseudomonas cichorii</name>
    <dbReference type="NCBI Taxonomy" id="36746"/>
    <lineage>
        <taxon>Bacteria</taxon>
        <taxon>Pseudomonadati</taxon>
        <taxon>Pseudomonadota</taxon>
        <taxon>Gammaproteobacteria</taxon>
        <taxon>Pseudomonadales</taxon>
        <taxon>Pseudomonadaceae</taxon>
        <taxon>Pseudomonas</taxon>
    </lineage>
</organism>
<dbReference type="SUPFAM" id="SSF54373">
    <property type="entry name" value="FAD-linked reductases, C-terminal domain"/>
    <property type="match status" value="1"/>
</dbReference>
<dbReference type="SUPFAM" id="SSF51905">
    <property type="entry name" value="FAD/NAD(P)-binding domain"/>
    <property type="match status" value="1"/>
</dbReference>
<evidence type="ECO:0000256" key="4">
    <source>
        <dbReference type="ARBA" id="ARBA00012535"/>
    </source>
</evidence>
<feature type="compositionally biased region" description="Basic and acidic residues" evidence="10">
    <location>
        <begin position="581"/>
        <end position="612"/>
    </location>
</feature>
<evidence type="ECO:0000256" key="11">
    <source>
        <dbReference type="SAM" id="Phobius"/>
    </source>
</evidence>
<keyword evidence="11" id="KW-0812">Transmembrane</keyword>
<feature type="compositionally biased region" description="Basic and acidic residues" evidence="10">
    <location>
        <begin position="523"/>
        <end position="540"/>
    </location>
</feature>
<accession>A0A3M4W325</accession>
<feature type="transmembrane region" description="Helical" evidence="11">
    <location>
        <begin position="6"/>
        <end position="26"/>
    </location>
</feature>
<dbReference type="Gene3D" id="3.50.50.60">
    <property type="entry name" value="FAD/NAD(P)-binding domain"/>
    <property type="match status" value="1"/>
</dbReference>
<gene>
    <name evidence="13" type="ORF">ALP84_04919</name>
</gene>
<dbReference type="InterPro" id="IPR002937">
    <property type="entry name" value="Amino_oxidase"/>
</dbReference>
<keyword evidence="6" id="KW-0560">Oxidoreductase</keyword>
<dbReference type="PANTHER" id="PTHR10742">
    <property type="entry name" value="FLAVIN MONOAMINE OXIDASE"/>
    <property type="match status" value="1"/>
</dbReference>
<evidence type="ECO:0000256" key="1">
    <source>
        <dbReference type="ARBA" id="ARBA00001974"/>
    </source>
</evidence>
<protein>
    <recommendedName>
        <fullName evidence="5">Tryptophan 2-monooxygenase</fullName>
        <ecNumber evidence="4">1.13.12.3</ecNumber>
    </recommendedName>
</protein>
<feature type="binding site" evidence="9">
    <location>
        <position position="271"/>
    </location>
    <ligand>
        <name>FAD</name>
        <dbReference type="ChEBI" id="CHEBI:57692"/>
    </ligand>
</feature>
<evidence type="ECO:0000256" key="8">
    <source>
        <dbReference type="ARBA" id="ARBA00047321"/>
    </source>
</evidence>
<dbReference type="Pfam" id="PF01593">
    <property type="entry name" value="Amino_oxidase"/>
    <property type="match status" value="1"/>
</dbReference>
<evidence type="ECO:0000256" key="10">
    <source>
        <dbReference type="SAM" id="MobiDB-lite"/>
    </source>
</evidence>
<feature type="transmembrane region" description="Helical" evidence="11">
    <location>
        <begin position="33"/>
        <end position="51"/>
    </location>
</feature>
<name>A0A3M4W325_PSECI</name>
<evidence type="ECO:0000256" key="9">
    <source>
        <dbReference type="PIRSR" id="PIRSR601613-1"/>
    </source>
</evidence>
<dbReference type="PRINTS" id="PR00757">
    <property type="entry name" value="AMINEOXDASEF"/>
</dbReference>
<evidence type="ECO:0000256" key="6">
    <source>
        <dbReference type="ARBA" id="ARBA00023002"/>
    </source>
</evidence>
<feature type="compositionally biased region" description="Low complexity" evidence="10">
    <location>
        <begin position="554"/>
        <end position="570"/>
    </location>
</feature>
<dbReference type="GO" id="GO:0009851">
    <property type="term" value="P:auxin biosynthetic process"/>
    <property type="evidence" value="ECO:0007669"/>
    <property type="project" value="UniProtKB-KW"/>
</dbReference>
<feature type="binding site" evidence="9">
    <location>
        <begin position="85"/>
        <end position="86"/>
    </location>
    <ligand>
        <name>FAD</name>
        <dbReference type="ChEBI" id="CHEBI:57692"/>
    </ligand>
</feature>
<dbReference type="GO" id="GO:0050361">
    <property type="term" value="F:tryptophan 2-monooxygenase activity"/>
    <property type="evidence" value="ECO:0007669"/>
    <property type="project" value="UniProtKB-EC"/>
</dbReference>
<reference evidence="13 14" key="1">
    <citation type="submission" date="2018-08" db="EMBL/GenBank/DDBJ databases">
        <title>Recombination of ecologically and evolutionarily significant loci maintains genetic cohesion in the Pseudomonas syringae species complex.</title>
        <authorList>
            <person name="Dillon M."/>
            <person name="Thakur S."/>
            <person name="Almeida R.N.D."/>
            <person name="Weir B.S."/>
            <person name="Guttman D.S."/>
        </authorList>
    </citation>
    <scope>NUCLEOTIDE SEQUENCE [LARGE SCALE GENOMIC DNA]</scope>
    <source>
        <strain evidence="13 14">ICMP 6917</strain>
    </source>
</reference>
<feature type="compositionally biased region" description="Low complexity" evidence="10">
    <location>
        <begin position="613"/>
        <end position="634"/>
    </location>
</feature>
<feature type="domain" description="Amine oxidase" evidence="12">
    <location>
        <begin position="65"/>
        <end position="480"/>
    </location>
</feature>
<dbReference type="PANTHER" id="PTHR10742:SF410">
    <property type="entry name" value="LYSINE-SPECIFIC HISTONE DEMETHYLASE 2"/>
    <property type="match status" value="1"/>
</dbReference>
<keyword evidence="11" id="KW-1133">Transmembrane helix</keyword>
<dbReference type="InterPro" id="IPR050281">
    <property type="entry name" value="Flavin_monoamine_oxidase"/>
</dbReference>
<dbReference type="InterPro" id="IPR036188">
    <property type="entry name" value="FAD/NAD-bd_sf"/>
</dbReference>